<evidence type="ECO:0000259" key="6">
    <source>
        <dbReference type="PROSITE" id="PS50983"/>
    </source>
</evidence>
<dbReference type="SUPFAM" id="SSF53807">
    <property type="entry name" value="Helical backbone' metal receptor"/>
    <property type="match status" value="1"/>
</dbReference>
<dbReference type="PROSITE" id="PS50983">
    <property type="entry name" value="FE_B12_PBP"/>
    <property type="match status" value="1"/>
</dbReference>
<evidence type="ECO:0000256" key="2">
    <source>
        <dbReference type="ARBA" id="ARBA00008814"/>
    </source>
</evidence>
<evidence type="ECO:0000313" key="7">
    <source>
        <dbReference type="EMBL" id="GBG06171.1"/>
    </source>
</evidence>
<evidence type="ECO:0000313" key="8">
    <source>
        <dbReference type="Proteomes" id="UP000245202"/>
    </source>
</evidence>
<accession>A0A2R5ES09</accession>
<dbReference type="Gene3D" id="3.40.50.1980">
    <property type="entry name" value="Nitrogenase molybdenum iron protein domain"/>
    <property type="match status" value="2"/>
</dbReference>
<reference evidence="7 8" key="1">
    <citation type="submission" date="2017-08" db="EMBL/GenBank/DDBJ databases">
        <title>Substantial Increase in Enzyme Production by Combined Drug-Resistance Mutations in Paenibacillus agaridevorans.</title>
        <authorList>
            <person name="Tanaka Y."/>
            <person name="Funane K."/>
            <person name="Hosaka T."/>
            <person name="Shiwa Y."/>
            <person name="Fujita N."/>
            <person name="Miyazaki T."/>
            <person name="Yoshikawa H."/>
            <person name="Murakami K."/>
            <person name="Kasahara K."/>
            <person name="Inaoka T."/>
            <person name="Hiraga Y."/>
            <person name="Ochi K."/>
        </authorList>
    </citation>
    <scope>NUCLEOTIDE SEQUENCE [LARGE SCALE GENOMIC DNA]</scope>
    <source>
        <strain evidence="7 8">T-3040</strain>
    </source>
</reference>
<dbReference type="GO" id="GO:0030288">
    <property type="term" value="C:outer membrane-bounded periplasmic space"/>
    <property type="evidence" value="ECO:0007669"/>
    <property type="project" value="TreeGrafter"/>
</dbReference>
<feature type="domain" description="Fe/B12 periplasmic-binding" evidence="6">
    <location>
        <begin position="1"/>
        <end position="224"/>
    </location>
</feature>
<dbReference type="Pfam" id="PF01497">
    <property type="entry name" value="Peripla_BP_2"/>
    <property type="match status" value="1"/>
</dbReference>
<sequence>MERIGDPPNPETVTLLAPDLVIAPTVFLEIYPEQMEQIGKIAPIFYITFEQDPIYDIFAKIADLVGKTEEAKKWIQEYEAEAAAARDKLQSSIGDETVTIFRVEKGRLRIYLNRNFAGYMLRSGLQAKAPEAVAAEIEGNIFASAKEISLELLPEYAGDHIFLIVRDEGDDKAAFEEIEKSGLWSNLDAVKNGNVHRLETDKYYGSDIVTIRETMKEALGMLAP</sequence>
<feature type="coiled-coil region" evidence="5">
    <location>
        <begin position="68"/>
        <end position="95"/>
    </location>
</feature>
<evidence type="ECO:0000256" key="1">
    <source>
        <dbReference type="ARBA" id="ARBA00004196"/>
    </source>
</evidence>
<protein>
    <recommendedName>
        <fullName evidence="6">Fe/B12 periplasmic-binding domain-containing protein</fullName>
    </recommendedName>
</protein>
<dbReference type="PANTHER" id="PTHR30532">
    <property type="entry name" value="IRON III DICITRATE-BINDING PERIPLASMIC PROTEIN"/>
    <property type="match status" value="1"/>
</dbReference>
<keyword evidence="4" id="KW-0732">Signal</keyword>
<comment type="similarity">
    <text evidence="2">Belongs to the bacterial solute-binding protein 8 family.</text>
</comment>
<evidence type="ECO:0000256" key="5">
    <source>
        <dbReference type="SAM" id="Coils"/>
    </source>
</evidence>
<dbReference type="Proteomes" id="UP000245202">
    <property type="component" value="Unassembled WGS sequence"/>
</dbReference>
<comment type="subcellular location">
    <subcellularLocation>
        <location evidence="1">Cell envelope</location>
    </subcellularLocation>
</comment>
<name>A0A2R5ES09_9BACL</name>
<evidence type="ECO:0000256" key="4">
    <source>
        <dbReference type="ARBA" id="ARBA00022729"/>
    </source>
</evidence>
<dbReference type="AlphaFoldDB" id="A0A2R5ES09"/>
<keyword evidence="3" id="KW-0813">Transport</keyword>
<proteinExistence type="inferred from homology"/>
<dbReference type="InterPro" id="IPR051313">
    <property type="entry name" value="Bact_iron-sidero_bind"/>
</dbReference>
<keyword evidence="5" id="KW-0175">Coiled coil</keyword>
<dbReference type="EMBL" id="BDQX01000036">
    <property type="protein sequence ID" value="GBG06171.1"/>
    <property type="molecule type" value="Genomic_DNA"/>
</dbReference>
<dbReference type="InterPro" id="IPR002491">
    <property type="entry name" value="ABC_transptr_periplasmic_BD"/>
</dbReference>
<keyword evidence="8" id="KW-1185">Reference proteome</keyword>
<organism evidence="7 8">
    <name type="scientific">Paenibacillus agaridevorans</name>
    <dbReference type="NCBI Taxonomy" id="171404"/>
    <lineage>
        <taxon>Bacteria</taxon>
        <taxon>Bacillati</taxon>
        <taxon>Bacillota</taxon>
        <taxon>Bacilli</taxon>
        <taxon>Bacillales</taxon>
        <taxon>Paenibacillaceae</taxon>
        <taxon>Paenibacillus</taxon>
    </lineage>
</organism>
<evidence type="ECO:0000256" key="3">
    <source>
        <dbReference type="ARBA" id="ARBA00022448"/>
    </source>
</evidence>
<dbReference type="PANTHER" id="PTHR30532:SF26">
    <property type="entry name" value="IRON(3+)-HYDROXAMATE-BINDING PROTEIN FHUD"/>
    <property type="match status" value="1"/>
</dbReference>
<dbReference type="GO" id="GO:1901678">
    <property type="term" value="P:iron coordination entity transport"/>
    <property type="evidence" value="ECO:0007669"/>
    <property type="project" value="UniProtKB-ARBA"/>
</dbReference>
<gene>
    <name evidence="7" type="ORF">PAT3040_00680</name>
</gene>
<comment type="caution">
    <text evidence="7">The sequence shown here is derived from an EMBL/GenBank/DDBJ whole genome shotgun (WGS) entry which is preliminary data.</text>
</comment>